<keyword evidence="3" id="KW-0804">Transcription</keyword>
<dbReference type="PROSITE" id="PS00041">
    <property type="entry name" value="HTH_ARAC_FAMILY_1"/>
    <property type="match status" value="1"/>
</dbReference>
<dbReference type="EMBL" id="FMUB01000022">
    <property type="protein sequence ID" value="SCX34187.1"/>
    <property type="molecule type" value="Genomic_DNA"/>
</dbReference>
<dbReference type="GO" id="GO:0043565">
    <property type="term" value="F:sequence-specific DNA binding"/>
    <property type="evidence" value="ECO:0007669"/>
    <property type="project" value="InterPro"/>
</dbReference>
<evidence type="ECO:0000256" key="3">
    <source>
        <dbReference type="ARBA" id="ARBA00023163"/>
    </source>
</evidence>
<dbReference type="InterPro" id="IPR018062">
    <property type="entry name" value="HTH_AraC-typ_CS"/>
</dbReference>
<dbReference type="InterPro" id="IPR018060">
    <property type="entry name" value="HTH_AraC"/>
</dbReference>
<dbReference type="SMART" id="SM00342">
    <property type="entry name" value="HTH_ARAC"/>
    <property type="match status" value="1"/>
</dbReference>
<evidence type="ECO:0000313" key="7">
    <source>
        <dbReference type="Proteomes" id="UP000199707"/>
    </source>
</evidence>
<feature type="region of interest" description="Disordered" evidence="4">
    <location>
        <begin position="1"/>
        <end position="21"/>
    </location>
</feature>
<dbReference type="GO" id="GO:0003700">
    <property type="term" value="F:DNA-binding transcription factor activity"/>
    <property type="evidence" value="ECO:0007669"/>
    <property type="project" value="InterPro"/>
</dbReference>
<dbReference type="SUPFAM" id="SSF46689">
    <property type="entry name" value="Homeodomain-like"/>
    <property type="match status" value="1"/>
</dbReference>
<dbReference type="PANTHER" id="PTHR46796">
    <property type="entry name" value="HTH-TYPE TRANSCRIPTIONAL ACTIVATOR RHAS-RELATED"/>
    <property type="match status" value="1"/>
</dbReference>
<keyword evidence="1" id="KW-0805">Transcription regulation</keyword>
<dbReference type="PROSITE" id="PS01124">
    <property type="entry name" value="HTH_ARAC_FAMILY_2"/>
    <property type="match status" value="1"/>
</dbReference>
<dbReference type="Proteomes" id="UP000199707">
    <property type="component" value="Unassembled WGS sequence"/>
</dbReference>
<dbReference type="Gene3D" id="1.10.10.60">
    <property type="entry name" value="Homeodomain-like"/>
    <property type="match status" value="1"/>
</dbReference>
<organism evidence="6 7">
    <name type="scientific">Mycolicibacterium fluoranthenivorans</name>
    <dbReference type="NCBI Taxonomy" id="258505"/>
    <lineage>
        <taxon>Bacteria</taxon>
        <taxon>Bacillati</taxon>
        <taxon>Actinomycetota</taxon>
        <taxon>Actinomycetes</taxon>
        <taxon>Mycobacteriales</taxon>
        <taxon>Mycobacteriaceae</taxon>
        <taxon>Mycolicibacterium</taxon>
    </lineage>
</organism>
<dbReference type="Pfam" id="PF12833">
    <property type="entry name" value="HTH_18"/>
    <property type="match status" value="1"/>
</dbReference>
<dbReference type="InterPro" id="IPR009057">
    <property type="entry name" value="Homeodomain-like_sf"/>
</dbReference>
<proteinExistence type="predicted"/>
<gene>
    <name evidence="6" type="ORF">SAMN02799620_06248</name>
</gene>
<dbReference type="RefSeq" id="WP_235633141.1">
    <property type="nucleotide sequence ID" value="NZ_FMUB01000022.1"/>
</dbReference>
<reference evidence="7" key="1">
    <citation type="submission" date="2016-10" db="EMBL/GenBank/DDBJ databases">
        <authorList>
            <person name="Varghese N."/>
            <person name="Submissions S."/>
        </authorList>
    </citation>
    <scope>NUCLEOTIDE SEQUENCE [LARGE SCALE GENOMIC DNA]</scope>
    <source>
        <strain evidence="7">UNC267MFSha1.1M11</strain>
    </source>
</reference>
<keyword evidence="2 6" id="KW-0238">DNA-binding</keyword>
<accession>A0A1G4X268</accession>
<evidence type="ECO:0000259" key="5">
    <source>
        <dbReference type="PROSITE" id="PS01124"/>
    </source>
</evidence>
<sequence length="335" mass="36021">MKSLPDADTTAPPSVPILRHGDGRRGSGGWLIEFGAADWDAERAYLDATYGTALSIDGLGPGGSVRHRYGTASGFTVDEVSLRRGVRLVARPGTGVLIALAVDGAVQLGDTELGPGESVLADERRGWTATARSGTVVLIMLEAWLIQRAADERGASGLLTTRDLHLRPVVQQLGEAWQRSVHYVVEMMDARAPRALVDAGGQVLAAAVLACFAPPSAPPTPGGAHVADLPTPLRRAMAFIAAGAREMIGVNEIAEAVHLSPRAVQYLFRKHLDETPTEHLRRVRLQRAHLDLLAADRSSTTVSEVARRWGFGHTGRFAVLYRETYGVSPHMTLRR</sequence>
<protein>
    <submittedName>
        <fullName evidence="6">AraC-type DNA-binding protein</fullName>
    </submittedName>
</protein>
<evidence type="ECO:0000256" key="1">
    <source>
        <dbReference type="ARBA" id="ARBA00023015"/>
    </source>
</evidence>
<evidence type="ECO:0000256" key="2">
    <source>
        <dbReference type="ARBA" id="ARBA00023125"/>
    </source>
</evidence>
<feature type="domain" description="HTH araC/xylS-type" evidence="5">
    <location>
        <begin position="234"/>
        <end position="335"/>
    </location>
</feature>
<evidence type="ECO:0000313" key="6">
    <source>
        <dbReference type="EMBL" id="SCX34187.1"/>
    </source>
</evidence>
<dbReference type="AlphaFoldDB" id="A0A1G4X268"/>
<name>A0A1G4X268_9MYCO</name>
<dbReference type="InterPro" id="IPR050204">
    <property type="entry name" value="AraC_XylS_family_regulators"/>
</dbReference>
<dbReference type="PANTHER" id="PTHR46796:SF12">
    <property type="entry name" value="HTH-TYPE DNA-BINDING TRANSCRIPTIONAL ACTIVATOR EUTR"/>
    <property type="match status" value="1"/>
</dbReference>
<dbReference type="STRING" id="1502745.SAMN02799620_06248"/>
<evidence type="ECO:0000256" key="4">
    <source>
        <dbReference type="SAM" id="MobiDB-lite"/>
    </source>
</evidence>